<proteinExistence type="predicted"/>
<protein>
    <submittedName>
        <fullName evidence="1">Uncharacterized protein</fullName>
    </submittedName>
</protein>
<dbReference type="Proteomes" id="UP000199727">
    <property type="component" value="Unassembled WGS sequence"/>
</dbReference>
<gene>
    <name evidence="1" type="ORF">C361_07030</name>
</gene>
<dbReference type="OrthoDB" id="2572034at2759"/>
<organism evidence="1 2">
    <name type="scientific">Cryptococcus neoformans Tu259-1</name>
    <dbReference type="NCBI Taxonomy" id="1230072"/>
    <lineage>
        <taxon>Eukaryota</taxon>
        <taxon>Fungi</taxon>
        <taxon>Dikarya</taxon>
        <taxon>Basidiomycota</taxon>
        <taxon>Agaricomycotina</taxon>
        <taxon>Tremellomycetes</taxon>
        <taxon>Tremellales</taxon>
        <taxon>Cryptococcaceae</taxon>
        <taxon>Cryptococcus</taxon>
        <taxon>Cryptococcus neoformans species complex</taxon>
    </lineage>
</organism>
<reference evidence="1 2" key="1">
    <citation type="submission" date="2017-06" db="EMBL/GenBank/DDBJ databases">
        <title>Global population genomics of the pathogenic fungus Cryptococcus neoformans var. grubii.</title>
        <authorList>
            <person name="Cuomo C."/>
            <person name="Litvintseva A."/>
            <person name="Chen Y."/>
            <person name="Young S."/>
            <person name="Zeng Q."/>
            <person name="Chapman S."/>
            <person name="Gujja S."/>
            <person name="Saif S."/>
            <person name="Birren B."/>
        </authorList>
    </citation>
    <scope>NUCLEOTIDE SEQUENCE [LARGE SCALE GENOMIC DNA]</scope>
    <source>
        <strain evidence="1 2">Tu259-1</strain>
    </source>
</reference>
<accession>A0A854Q9K3</accession>
<comment type="caution">
    <text evidence="1">The sequence shown here is derived from an EMBL/GenBank/DDBJ whole genome shotgun (WGS) entry which is preliminary data.</text>
</comment>
<dbReference type="EMBL" id="AMKT01000114">
    <property type="protein sequence ID" value="OXG10129.1"/>
    <property type="molecule type" value="Genomic_DNA"/>
</dbReference>
<evidence type="ECO:0000313" key="1">
    <source>
        <dbReference type="EMBL" id="OXG10129.1"/>
    </source>
</evidence>
<name>A0A854Q9K3_CRYNE</name>
<dbReference type="AlphaFoldDB" id="A0A854Q9K3"/>
<evidence type="ECO:0000313" key="2">
    <source>
        <dbReference type="Proteomes" id="UP000199727"/>
    </source>
</evidence>
<sequence>MYLLRLTGVRVGCCVRSFVLPLLKTSRIVSFARNLLYLFKTLTLRTMSSPFPIPQLTHPSPSNATSNPATFAPSPLSQFVASALASTTLVPGFAGGGTGNTPNLGNMGISPNFSLGLTPSNLSQGPTSNISFSQLALLNSTEATNAALPAENDGTDLLRGLEQADGVLGRMEGLLKEIDNVEKGVFGDGEGIGRLEGLYLEYTQLLLGLLGSSQSHLFGALPILPANEQLEKKEPTAQDLAAWAEERASLEFSRKEALRAGGKAVLDVLRASAAAGGK</sequence>